<dbReference type="EMBL" id="LAZR01003832">
    <property type="protein sequence ID" value="KKN14286.1"/>
    <property type="molecule type" value="Genomic_DNA"/>
</dbReference>
<organism evidence="1">
    <name type="scientific">marine sediment metagenome</name>
    <dbReference type="NCBI Taxonomy" id="412755"/>
    <lineage>
        <taxon>unclassified sequences</taxon>
        <taxon>metagenomes</taxon>
        <taxon>ecological metagenomes</taxon>
    </lineage>
</organism>
<gene>
    <name evidence="1" type="ORF">LCGC14_0997580</name>
</gene>
<feature type="non-terminal residue" evidence="1">
    <location>
        <position position="31"/>
    </location>
</feature>
<sequence>MKRWKRILLGVLGVGLVSWSVSEAVTIRNGP</sequence>
<proteinExistence type="predicted"/>
<evidence type="ECO:0000313" key="1">
    <source>
        <dbReference type="EMBL" id="KKN14286.1"/>
    </source>
</evidence>
<protein>
    <submittedName>
        <fullName evidence="1">Uncharacterized protein</fullName>
    </submittedName>
</protein>
<comment type="caution">
    <text evidence="1">The sequence shown here is derived from an EMBL/GenBank/DDBJ whole genome shotgun (WGS) entry which is preliminary data.</text>
</comment>
<dbReference type="AlphaFoldDB" id="A0A0F9QMH6"/>
<reference evidence="1" key="1">
    <citation type="journal article" date="2015" name="Nature">
        <title>Complex archaea that bridge the gap between prokaryotes and eukaryotes.</title>
        <authorList>
            <person name="Spang A."/>
            <person name="Saw J.H."/>
            <person name="Jorgensen S.L."/>
            <person name="Zaremba-Niedzwiedzka K."/>
            <person name="Martijn J."/>
            <person name="Lind A.E."/>
            <person name="van Eijk R."/>
            <person name="Schleper C."/>
            <person name="Guy L."/>
            <person name="Ettema T.J."/>
        </authorList>
    </citation>
    <scope>NUCLEOTIDE SEQUENCE</scope>
</reference>
<accession>A0A0F9QMH6</accession>
<name>A0A0F9QMH6_9ZZZZ</name>